<protein>
    <submittedName>
        <fullName evidence="1">Uncharacterized protein</fullName>
    </submittedName>
</protein>
<gene>
    <name evidence="1" type="ORF">P353_08230</name>
</gene>
<dbReference type="Proteomes" id="UP000029553">
    <property type="component" value="Unassembled WGS sequence"/>
</dbReference>
<dbReference type="EMBL" id="AWOR01000037">
    <property type="protein sequence ID" value="KGH30838.1"/>
    <property type="molecule type" value="Genomic_DNA"/>
</dbReference>
<dbReference type="AlphaFoldDB" id="A0A096FM38"/>
<sequence length="39" mass="4355">MKAVRIESNGDGVYTAWIFSTVYTGSYEACKRWLAGHGE</sequence>
<organism evidence="1 2">
    <name type="scientific">Comamonas testosteroni</name>
    <name type="common">Pseudomonas testosteroni</name>
    <dbReference type="NCBI Taxonomy" id="285"/>
    <lineage>
        <taxon>Bacteria</taxon>
        <taxon>Pseudomonadati</taxon>
        <taxon>Pseudomonadota</taxon>
        <taxon>Betaproteobacteria</taxon>
        <taxon>Burkholderiales</taxon>
        <taxon>Comamonadaceae</taxon>
        <taxon>Comamonas</taxon>
    </lineage>
</organism>
<name>A0A096FM38_COMTE</name>
<evidence type="ECO:0000313" key="1">
    <source>
        <dbReference type="EMBL" id="KGH30838.1"/>
    </source>
</evidence>
<reference evidence="1 2" key="1">
    <citation type="submission" date="2013-09" db="EMBL/GenBank/DDBJ databases">
        <title>High correlation between genotypes and phenotypes of environmental bacteria Comamonas testosteroni strains.</title>
        <authorList>
            <person name="Liu L."/>
            <person name="Zhu W."/>
            <person name="Xia X."/>
            <person name="Xu B."/>
            <person name="Luo M."/>
            <person name="Wang G."/>
        </authorList>
    </citation>
    <scope>NUCLEOTIDE SEQUENCE [LARGE SCALE GENOMIC DNA]</scope>
    <source>
        <strain evidence="1 2">JL40</strain>
    </source>
</reference>
<accession>A0A096FM38</accession>
<comment type="caution">
    <text evidence="1">The sequence shown here is derived from an EMBL/GenBank/DDBJ whole genome shotgun (WGS) entry which is preliminary data.</text>
</comment>
<evidence type="ECO:0000313" key="2">
    <source>
        <dbReference type="Proteomes" id="UP000029553"/>
    </source>
</evidence>
<proteinExistence type="predicted"/>